<comment type="caution">
    <text evidence="1">The sequence shown here is derived from an EMBL/GenBank/DDBJ whole genome shotgun (WGS) entry which is preliminary data.</text>
</comment>
<organism evidence="1 2">
    <name type="scientific">Neoarthrinium moseri</name>
    <dbReference type="NCBI Taxonomy" id="1658444"/>
    <lineage>
        <taxon>Eukaryota</taxon>
        <taxon>Fungi</taxon>
        <taxon>Dikarya</taxon>
        <taxon>Ascomycota</taxon>
        <taxon>Pezizomycotina</taxon>
        <taxon>Sordariomycetes</taxon>
        <taxon>Xylariomycetidae</taxon>
        <taxon>Amphisphaeriales</taxon>
        <taxon>Apiosporaceae</taxon>
        <taxon>Neoarthrinium</taxon>
    </lineage>
</organism>
<keyword evidence="2" id="KW-1185">Reference proteome</keyword>
<protein>
    <recommendedName>
        <fullName evidence="3">Protein kinase domain-containing protein</fullName>
    </recommendedName>
</protein>
<dbReference type="Proteomes" id="UP000829685">
    <property type="component" value="Unassembled WGS sequence"/>
</dbReference>
<dbReference type="SUPFAM" id="SSF56112">
    <property type="entry name" value="Protein kinase-like (PK-like)"/>
    <property type="match status" value="1"/>
</dbReference>
<evidence type="ECO:0000313" key="2">
    <source>
        <dbReference type="Proteomes" id="UP000829685"/>
    </source>
</evidence>
<reference evidence="1" key="1">
    <citation type="submission" date="2021-03" db="EMBL/GenBank/DDBJ databases">
        <title>Revisited historic fungal species revealed as producer of novel bioactive compounds through whole genome sequencing and comparative genomics.</title>
        <authorList>
            <person name="Vignolle G.A."/>
            <person name="Hochenegger N."/>
            <person name="Mach R.L."/>
            <person name="Mach-Aigner A.R."/>
            <person name="Javad Rahimi M."/>
            <person name="Salim K.A."/>
            <person name="Chan C.M."/>
            <person name="Lim L.B.L."/>
            <person name="Cai F."/>
            <person name="Druzhinina I.S."/>
            <person name="U'Ren J.M."/>
            <person name="Derntl C."/>
        </authorList>
    </citation>
    <scope>NUCLEOTIDE SEQUENCE</scope>
    <source>
        <strain evidence="1">TUCIM 5799</strain>
    </source>
</reference>
<proteinExistence type="predicted"/>
<evidence type="ECO:0000313" key="1">
    <source>
        <dbReference type="EMBL" id="KAI1864734.1"/>
    </source>
</evidence>
<dbReference type="InterPro" id="IPR025213">
    <property type="entry name" value="Sim4_Fta2"/>
</dbReference>
<name>A0A9P9WI91_9PEZI</name>
<dbReference type="AlphaFoldDB" id="A0A9P9WI91"/>
<gene>
    <name evidence="1" type="ORF">JX265_008458</name>
</gene>
<dbReference type="OrthoDB" id="3432781at2759"/>
<evidence type="ECO:0008006" key="3">
    <source>
        <dbReference type="Google" id="ProtNLM"/>
    </source>
</evidence>
<sequence>MASLPDLPGPKLHPFNHKGSELKIVFLESIDKGGEGVIWKVSIDDKIYALKIFAFDPHGIVTRLEDRLVGRTTIDELQKYRSPFAAECRAYGRLKETNKENLSIKCYGYIILTSKHEEELRMKGEIPEGIDRRWESHSNLPFQAIVKEYVPEGLRPWPYLDASKVPQMIRDLNDLHRIGIHVNDVKENNYLRDKIIDFGFSRTAPHPYLIPDYIDWMSMNPHARDDTPVQDEEDFDEMIDFYNEMVDEEAATLYVEEAAIDAQIR</sequence>
<dbReference type="EMBL" id="JAFIMR010000023">
    <property type="protein sequence ID" value="KAI1864734.1"/>
    <property type="molecule type" value="Genomic_DNA"/>
</dbReference>
<dbReference type="InterPro" id="IPR011009">
    <property type="entry name" value="Kinase-like_dom_sf"/>
</dbReference>
<accession>A0A9P9WI91</accession>
<dbReference type="Pfam" id="PF13095">
    <property type="entry name" value="FTA2"/>
    <property type="match status" value="1"/>
</dbReference>